<evidence type="ECO:0000313" key="1">
    <source>
        <dbReference type="EMBL" id="MEN5377710.1"/>
    </source>
</evidence>
<dbReference type="SFLD" id="SFLDS00003">
    <property type="entry name" value="Haloacid_Dehalogenase"/>
    <property type="match status" value="1"/>
</dbReference>
<dbReference type="SUPFAM" id="SSF56784">
    <property type="entry name" value="HAD-like"/>
    <property type="match status" value="1"/>
</dbReference>
<name>A0ABV0BT60_9SPHI</name>
<dbReference type="PANTHER" id="PTHR43611:SF3">
    <property type="entry name" value="FLAVIN MONONUCLEOTIDE HYDROLASE 1, CHLOROPLATIC"/>
    <property type="match status" value="1"/>
</dbReference>
<evidence type="ECO:0000313" key="2">
    <source>
        <dbReference type="Proteomes" id="UP001409291"/>
    </source>
</evidence>
<dbReference type="CDD" id="cd02603">
    <property type="entry name" value="HAD_sEH-N_like"/>
    <property type="match status" value="1"/>
</dbReference>
<dbReference type="NCBIfam" id="TIGR01509">
    <property type="entry name" value="HAD-SF-IA-v3"/>
    <property type="match status" value="1"/>
</dbReference>
<dbReference type="InterPro" id="IPR023198">
    <property type="entry name" value="PGP-like_dom2"/>
</dbReference>
<dbReference type="EMBL" id="JBDJNQ010000004">
    <property type="protein sequence ID" value="MEN5377710.1"/>
    <property type="molecule type" value="Genomic_DNA"/>
</dbReference>
<accession>A0ABV0BT60</accession>
<dbReference type="RefSeq" id="WP_346581238.1">
    <property type="nucleotide sequence ID" value="NZ_JBDJNQ010000004.1"/>
</dbReference>
<keyword evidence="2" id="KW-1185">Reference proteome</keyword>
<organism evidence="1 2">
    <name type="scientific">Sphingobacterium kitahiroshimense</name>
    <dbReference type="NCBI Taxonomy" id="470446"/>
    <lineage>
        <taxon>Bacteria</taxon>
        <taxon>Pseudomonadati</taxon>
        <taxon>Bacteroidota</taxon>
        <taxon>Sphingobacteriia</taxon>
        <taxon>Sphingobacteriales</taxon>
        <taxon>Sphingobacteriaceae</taxon>
        <taxon>Sphingobacterium</taxon>
    </lineage>
</organism>
<dbReference type="InterPro" id="IPR006439">
    <property type="entry name" value="HAD-SF_hydro_IA"/>
</dbReference>
<dbReference type="InterPro" id="IPR023214">
    <property type="entry name" value="HAD_sf"/>
</dbReference>
<dbReference type="InterPro" id="IPR036412">
    <property type="entry name" value="HAD-like_sf"/>
</dbReference>
<dbReference type="Pfam" id="PF00702">
    <property type="entry name" value="Hydrolase"/>
    <property type="match status" value="1"/>
</dbReference>
<dbReference type="PRINTS" id="PR00413">
    <property type="entry name" value="HADHALOGNASE"/>
</dbReference>
<protein>
    <submittedName>
        <fullName evidence="1">HAD family phosphatase</fullName>
    </submittedName>
</protein>
<gene>
    <name evidence="1" type="ORF">ABE541_10585</name>
</gene>
<dbReference type="Gene3D" id="3.40.50.1000">
    <property type="entry name" value="HAD superfamily/HAD-like"/>
    <property type="match status" value="1"/>
</dbReference>
<sequence>MIKAVIFDIGGVLLDWNPRYLYRDIFSQSDQMEWFLENVCSIDWNLQQDRGRSFKEGMYKLKKQYPQFENEIDVFWKRWPEMLKDEINGTVAILQELKKHYEVYALTNWSSETFPLVKNRFDFIADFDGIVVSGEEGFIKPDEKLYKILLQKYNLLATECIFIDDNIENVKASVKLGFAAIHFTNSIALKLELQNVRIQGFV</sequence>
<reference evidence="1 2" key="1">
    <citation type="submission" date="2024-04" db="EMBL/GenBank/DDBJ databases">
        <title>WGS of bacteria from Torrens River.</title>
        <authorList>
            <person name="Wyrsch E.R."/>
            <person name="Drigo B."/>
        </authorList>
    </citation>
    <scope>NUCLEOTIDE SEQUENCE [LARGE SCALE GENOMIC DNA]</scope>
    <source>
        <strain evidence="1 2">TWI391</strain>
    </source>
</reference>
<dbReference type="Proteomes" id="UP001409291">
    <property type="component" value="Unassembled WGS sequence"/>
</dbReference>
<dbReference type="PANTHER" id="PTHR43611">
    <property type="entry name" value="ALPHA-D-GLUCOSE 1-PHOSPHATE PHOSPHATASE"/>
    <property type="match status" value="1"/>
</dbReference>
<comment type="caution">
    <text evidence="1">The sequence shown here is derived from an EMBL/GenBank/DDBJ whole genome shotgun (WGS) entry which is preliminary data.</text>
</comment>
<dbReference type="Gene3D" id="1.10.150.240">
    <property type="entry name" value="Putative phosphatase, domain 2"/>
    <property type="match status" value="1"/>
</dbReference>
<proteinExistence type="predicted"/>
<dbReference type="SFLD" id="SFLDG01129">
    <property type="entry name" value="C1.5:_HAD__Beta-PGM__Phosphata"/>
    <property type="match status" value="1"/>
</dbReference>